<dbReference type="AlphaFoldDB" id="A0A2A9CVP7"/>
<feature type="signal peptide" evidence="1">
    <location>
        <begin position="1"/>
        <end position="26"/>
    </location>
</feature>
<keyword evidence="1" id="KW-0732">Signal</keyword>
<protein>
    <recommendedName>
        <fullName evidence="4">Surface cell wall-binding protein</fullName>
    </recommendedName>
</protein>
<comment type="caution">
    <text evidence="2">The sequence shown here is derived from an EMBL/GenBank/DDBJ whole genome shotgun (WGS) entry which is preliminary data.</text>
</comment>
<evidence type="ECO:0000313" key="2">
    <source>
        <dbReference type="EMBL" id="PFG18488.1"/>
    </source>
</evidence>
<evidence type="ECO:0008006" key="4">
    <source>
        <dbReference type="Google" id="ProtNLM"/>
    </source>
</evidence>
<sequence length="200" mass="20240">MAKTLRTLAAGSGAVLLLGVGSMALADTEHDTSGVDVTVGITPIEEPGVLAMSVAADSVALTENGSDATARVFTGELPTVTVTDTRSADEIDPTVSWFVMGSSSDFTTGGGDTISADNLGWTPRMVDAGDLGAVIEGDPVDPALDGGPGLTDEVLLTGAWQSAAVAEEGQWSATADLTLKTETTVAPGDYSSVMTLSLFE</sequence>
<proteinExistence type="predicted"/>
<dbReference type="OrthoDB" id="3696279at2"/>
<dbReference type="Proteomes" id="UP000224915">
    <property type="component" value="Unassembled WGS sequence"/>
</dbReference>
<dbReference type="RefSeq" id="WP_098467749.1">
    <property type="nucleotide sequence ID" value="NZ_PDJD01000001.1"/>
</dbReference>
<keyword evidence="3" id="KW-1185">Reference proteome</keyword>
<evidence type="ECO:0000313" key="3">
    <source>
        <dbReference type="Proteomes" id="UP000224915"/>
    </source>
</evidence>
<feature type="chain" id="PRO_5011975878" description="Surface cell wall-binding protein" evidence="1">
    <location>
        <begin position="27"/>
        <end position="200"/>
    </location>
</feature>
<name>A0A2A9CVP7_9MICO</name>
<organism evidence="2 3">
    <name type="scientific">Serinibacter salmoneus</name>
    <dbReference type="NCBI Taxonomy" id="556530"/>
    <lineage>
        <taxon>Bacteria</taxon>
        <taxon>Bacillati</taxon>
        <taxon>Actinomycetota</taxon>
        <taxon>Actinomycetes</taxon>
        <taxon>Micrococcales</taxon>
        <taxon>Beutenbergiaceae</taxon>
        <taxon>Serinibacter</taxon>
    </lineage>
</organism>
<accession>A0A2A9CVP7</accession>
<gene>
    <name evidence="2" type="ORF">ATL40_0024</name>
</gene>
<dbReference type="EMBL" id="PDJD01000001">
    <property type="protein sequence ID" value="PFG18488.1"/>
    <property type="molecule type" value="Genomic_DNA"/>
</dbReference>
<evidence type="ECO:0000256" key="1">
    <source>
        <dbReference type="SAM" id="SignalP"/>
    </source>
</evidence>
<reference evidence="2 3" key="1">
    <citation type="submission" date="2017-10" db="EMBL/GenBank/DDBJ databases">
        <title>Sequencing the genomes of 1000 actinobacteria strains.</title>
        <authorList>
            <person name="Klenk H.-P."/>
        </authorList>
    </citation>
    <scope>NUCLEOTIDE SEQUENCE [LARGE SCALE GENOMIC DNA]</scope>
    <source>
        <strain evidence="2 3">DSM 21801</strain>
    </source>
</reference>